<dbReference type="AlphaFoldDB" id="A0A9J6F445"/>
<sequence length="269" mass="29169">MANQKAVAKTDMAAVITDNKSGAPDRPPAVSQKLKKEEAVYQRDVLGKKDVPLPVTTDESVGGKKHEMTNLLQREEARLQKIGRHLDKPELLEQNLREQTTQRGESEFASSANIKTDDNMRMTDDVRGPSPNENAGPQRQQAPGGGGAGGAPMRLPSKEKVAPGKATGTSYAADGNYPKTDTAAGITDNRSKLSKTAQDEVRRQEEIYARDRLKAPVLQGLPVAGLPRQSAPTSNQAHIQRKTGAWCGNLLLTECGMKRWPTRETTAPP</sequence>
<evidence type="ECO:0000313" key="2">
    <source>
        <dbReference type="EMBL" id="KAH8040973.1"/>
    </source>
</evidence>
<dbReference type="EMBL" id="JABSTU010000001">
    <property type="protein sequence ID" value="KAH8040973.1"/>
    <property type="molecule type" value="Genomic_DNA"/>
</dbReference>
<feature type="region of interest" description="Disordered" evidence="1">
    <location>
        <begin position="51"/>
        <end position="201"/>
    </location>
</feature>
<feature type="compositionally biased region" description="Basic and acidic residues" evidence="1">
    <location>
        <begin position="61"/>
        <end position="91"/>
    </location>
</feature>
<name>A0A9J6F445_RHIMP</name>
<keyword evidence="3" id="KW-1185">Reference proteome</keyword>
<feature type="compositionally biased region" description="Polar residues" evidence="1">
    <location>
        <begin position="97"/>
        <end position="114"/>
    </location>
</feature>
<protein>
    <submittedName>
        <fullName evidence="2">Uncharacterized protein</fullName>
    </submittedName>
</protein>
<proteinExistence type="predicted"/>
<evidence type="ECO:0000313" key="3">
    <source>
        <dbReference type="Proteomes" id="UP000821866"/>
    </source>
</evidence>
<dbReference type="Proteomes" id="UP000821866">
    <property type="component" value="Chromosome 1"/>
</dbReference>
<reference evidence="2" key="2">
    <citation type="submission" date="2021-09" db="EMBL/GenBank/DDBJ databases">
        <authorList>
            <person name="Jia N."/>
            <person name="Wang J."/>
            <person name="Shi W."/>
            <person name="Du L."/>
            <person name="Sun Y."/>
            <person name="Zhan W."/>
            <person name="Jiang J."/>
            <person name="Wang Q."/>
            <person name="Zhang B."/>
            <person name="Ji P."/>
            <person name="Sakyi L.B."/>
            <person name="Cui X."/>
            <person name="Yuan T."/>
            <person name="Jiang B."/>
            <person name="Yang W."/>
            <person name="Lam T.T.-Y."/>
            <person name="Chang Q."/>
            <person name="Ding S."/>
            <person name="Wang X."/>
            <person name="Zhu J."/>
            <person name="Ruan X."/>
            <person name="Zhao L."/>
            <person name="Wei J."/>
            <person name="Que T."/>
            <person name="Du C."/>
            <person name="Cheng J."/>
            <person name="Dai P."/>
            <person name="Han X."/>
            <person name="Huang E."/>
            <person name="Gao Y."/>
            <person name="Liu J."/>
            <person name="Shao H."/>
            <person name="Ye R."/>
            <person name="Li L."/>
            <person name="Wei W."/>
            <person name="Wang X."/>
            <person name="Wang C."/>
            <person name="Huo Q."/>
            <person name="Li W."/>
            <person name="Guo W."/>
            <person name="Chen H."/>
            <person name="Chen S."/>
            <person name="Zhou L."/>
            <person name="Zhou L."/>
            <person name="Ni X."/>
            <person name="Tian J."/>
            <person name="Zhou Y."/>
            <person name="Sheng Y."/>
            <person name="Liu T."/>
            <person name="Pan Y."/>
            <person name="Xia L."/>
            <person name="Li J."/>
            <person name="Zhao F."/>
            <person name="Cao W."/>
        </authorList>
    </citation>
    <scope>NUCLEOTIDE SEQUENCE</scope>
    <source>
        <strain evidence="2">Rmic-2018</strain>
        <tissue evidence="2">Larvae</tissue>
    </source>
</reference>
<gene>
    <name evidence="2" type="ORF">HPB51_013373</name>
</gene>
<evidence type="ECO:0000256" key="1">
    <source>
        <dbReference type="SAM" id="MobiDB-lite"/>
    </source>
</evidence>
<feature type="region of interest" description="Disordered" evidence="1">
    <location>
        <begin position="1"/>
        <end position="36"/>
    </location>
</feature>
<accession>A0A9J6F445</accession>
<comment type="caution">
    <text evidence="2">The sequence shown here is derived from an EMBL/GenBank/DDBJ whole genome shotgun (WGS) entry which is preliminary data.</text>
</comment>
<reference evidence="2" key="1">
    <citation type="journal article" date="2020" name="Cell">
        <title>Large-Scale Comparative Analyses of Tick Genomes Elucidate Their Genetic Diversity and Vector Capacities.</title>
        <authorList>
            <consortium name="Tick Genome and Microbiome Consortium (TIGMIC)"/>
            <person name="Jia N."/>
            <person name="Wang J."/>
            <person name="Shi W."/>
            <person name="Du L."/>
            <person name="Sun Y."/>
            <person name="Zhan W."/>
            <person name="Jiang J.F."/>
            <person name="Wang Q."/>
            <person name="Zhang B."/>
            <person name="Ji P."/>
            <person name="Bell-Sakyi L."/>
            <person name="Cui X.M."/>
            <person name="Yuan T.T."/>
            <person name="Jiang B.G."/>
            <person name="Yang W.F."/>
            <person name="Lam T.T."/>
            <person name="Chang Q.C."/>
            <person name="Ding S.J."/>
            <person name="Wang X.J."/>
            <person name="Zhu J.G."/>
            <person name="Ruan X.D."/>
            <person name="Zhao L."/>
            <person name="Wei J.T."/>
            <person name="Ye R.Z."/>
            <person name="Que T.C."/>
            <person name="Du C.H."/>
            <person name="Zhou Y.H."/>
            <person name="Cheng J.X."/>
            <person name="Dai P.F."/>
            <person name="Guo W.B."/>
            <person name="Han X.H."/>
            <person name="Huang E.J."/>
            <person name="Li L.F."/>
            <person name="Wei W."/>
            <person name="Gao Y.C."/>
            <person name="Liu J.Z."/>
            <person name="Shao H.Z."/>
            <person name="Wang X."/>
            <person name="Wang C.C."/>
            <person name="Yang T.C."/>
            <person name="Huo Q.B."/>
            <person name="Li W."/>
            <person name="Chen H.Y."/>
            <person name="Chen S.E."/>
            <person name="Zhou L.G."/>
            <person name="Ni X.B."/>
            <person name="Tian J.H."/>
            <person name="Sheng Y."/>
            <person name="Liu T."/>
            <person name="Pan Y.S."/>
            <person name="Xia L.Y."/>
            <person name="Li J."/>
            <person name="Zhao F."/>
            <person name="Cao W.C."/>
        </authorList>
    </citation>
    <scope>NUCLEOTIDE SEQUENCE</scope>
    <source>
        <strain evidence="2">Rmic-2018</strain>
    </source>
</reference>
<feature type="compositionally biased region" description="Basic and acidic residues" evidence="1">
    <location>
        <begin position="115"/>
        <end position="127"/>
    </location>
</feature>
<organism evidence="2 3">
    <name type="scientific">Rhipicephalus microplus</name>
    <name type="common">Cattle tick</name>
    <name type="synonym">Boophilus microplus</name>
    <dbReference type="NCBI Taxonomy" id="6941"/>
    <lineage>
        <taxon>Eukaryota</taxon>
        <taxon>Metazoa</taxon>
        <taxon>Ecdysozoa</taxon>
        <taxon>Arthropoda</taxon>
        <taxon>Chelicerata</taxon>
        <taxon>Arachnida</taxon>
        <taxon>Acari</taxon>
        <taxon>Parasitiformes</taxon>
        <taxon>Ixodida</taxon>
        <taxon>Ixodoidea</taxon>
        <taxon>Ixodidae</taxon>
        <taxon>Rhipicephalinae</taxon>
        <taxon>Rhipicephalus</taxon>
        <taxon>Boophilus</taxon>
    </lineage>
</organism>